<dbReference type="InterPro" id="IPR031631">
    <property type="entry name" value="Glyco_hydro_63N"/>
</dbReference>
<dbReference type="EC" id="3.2.1.106" evidence="10 11"/>
<keyword evidence="15" id="KW-1185">Reference proteome</keyword>
<evidence type="ECO:0000256" key="10">
    <source>
        <dbReference type="ARBA" id="ARBA00038888"/>
    </source>
</evidence>
<feature type="domain" description="Glycosyl hydrolase family 63 N-terminal" evidence="13">
    <location>
        <begin position="19"/>
        <end position="180"/>
    </location>
</feature>
<evidence type="ECO:0000256" key="3">
    <source>
        <dbReference type="ARBA" id="ARBA00022801"/>
    </source>
</evidence>
<dbReference type="GO" id="GO:0005789">
    <property type="term" value="C:endoplasmic reticulum membrane"/>
    <property type="evidence" value="ECO:0007669"/>
    <property type="project" value="UniProtKB-SubCell"/>
</dbReference>
<comment type="function">
    <text evidence="11">Cleaves the distal alpha 1,2-linked glucose residue from the Glc(3)Man(9)GlcNAc(2) oligosaccharide precursor.</text>
</comment>
<dbReference type="Pfam" id="PF16923">
    <property type="entry name" value="Glyco_hydro_63N"/>
    <property type="match status" value="1"/>
</dbReference>
<dbReference type="PANTHER" id="PTHR10412:SF11">
    <property type="entry name" value="MANNOSYL-OLIGOSACCHARIDE GLUCOSIDASE"/>
    <property type="match status" value="1"/>
</dbReference>
<evidence type="ECO:0000256" key="5">
    <source>
        <dbReference type="ARBA" id="ARBA00022968"/>
    </source>
</evidence>
<evidence type="ECO:0000313" key="15">
    <source>
        <dbReference type="Proteomes" id="UP000689195"/>
    </source>
</evidence>
<dbReference type="GO" id="GO:0004573">
    <property type="term" value="F:Glc3Man9GlcNAc2 oligosaccharide glucosidase activity"/>
    <property type="evidence" value="ECO:0007669"/>
    <property type="project" value="UniProtKB-UniRule"/>
</dbReference>
<sequence>MIIIIFTIIQIILCDFDESMRWGTYKPQLLHAVTQRNMKTFNPITGALMYADHIGTDDRSLVYKIPDLNTEQVKINPVHHNGKDFNVQLISDPNTKSIIQTTFIKFPMESKVNFVDEIKTLVIEKPLQLFYVLTIEQFNQFNLETRTFQVNVTNDGIRVSTYNEDETRMEHFFITITVNDRDYQYNCTDEKISNLTIRTLFNDYIFNYDPRPTLMQAIFSNSTNTNNSNLVAIEFRAQPGDNVIIQVTQTDKYIPDYGFDNLQQLSDSLAAINKFNFKKVFGTDNKCAYSSFNNLMAGLLFTYGNLSCVINKDTCTAFKPMLSHTPSRFGFPRPFLWDEGFHNMIACKMNPDICLQSLEDWINTMSIDGWIPREQPRSEELRSYIPWLKEDPRESNPPTFFFNFEYLIDNHPQYKERIGRIYLKLFSWYNNWFRTQAIFDEKGKFSGYLKWWGPDEDSNLGSGLDDWPRTDGSKVSKYNIDAQSWGYFFTYHMVKLARIYDIGVVNNLEERMQLILNKMNSDMLDPNDLIYKDILYYPNTDDQVFYSPHRGYVNLFPLGLGLIDKQRVDIIQQYINFMRGNTMWTQFGIRSLETNSTEFRKKSNYWTGPIWVNIQFLVLRALRLNYWEIDGVQQFYQDLRHNMIETICSQYETRGYFYEHYNQNLDGLGQGNRPFNGWTSLITLIIAEKY</sequence>
<keyword evidence="6" id="KW-1133">Transmembrane helix</keyword>
<dbReference type="PANTHER" id="PTHR10412">
    <property type="entry name" value="MANNOSYL-OLIGOSACCHARIDE GLUCOSIDASE"/>
    <property type="match status" value="1"/>
</dbReference>
<accession>A0A8S1SXA0</accession>
<comment type="similarity">
    <text evidence="11">Belongs to the glycosyl hydrolase 63 family.</text>
</comment>
<keyword evidence="4 11" id="KW-0256">Endoplasmic reticulum</keyword>
<organism evidence="14 15">
    <name type="scientific">Paramecium pentaurelia</name>
    <dbReference type="NCBI Taxonomy" id="43138"/>
    <lineage>
        <taxon>Eukaryota</taxon>
        <taxon>Sar</taxon>
        <taxon>Alveolata</taxon>
        <taxon>Ciliophora</taxon>
        <taxon>Intramacronucleata</taxon>
        <taxon>Oligohymenophorea</taxon>
        <taxon>Peniculida</taxon>
        <taxon>Parameciidae</taxon>
        <taxon>Paramecium</taxon>
    </lineage>
</organism>
<evidence type="ECO:0000256" key="9">
    <source>
        <dbReference type="ARBA" id="ARBA00023295"/>
    </source>
</evidence>
<keyword evidence="7" id="KW-0472">Membrane</keyword>
<evidence type="ECO:0000256" key="6">
    <source>
        <dbReference type="ARBA" id="ARBA00022989"/>
    </source>
</evidence>
<dbReference type="GO" id="GO:0009311">
    <property type="term" value="P:oligosaccharide metabolic process"/>
    <property type="evidence" value="ECO:0007669"/>
    <property type="project" value="UniProtKB-UniRule"/>
</dbReference>
<protein>
    <recommendedName>
        <fullName evidence="10 11">Mannosyl-oligosaccharide glucosidase</fullName>
        <ecNumber evidence="10 11">3.2.1.106</ecNumber>
    </recommendedName>
</protein>
<evidence type="ECO:0000256" key="7">
    <source>
        <dbReference type="ARBA" id="ARBA00023136"/>
    </source>
</evidence>
<name>A0A8S1SXA0_9CILI</name>
<dbReference type="Proteomes" id="UP000689195">
    <property type="component" value="Unassembled WGS sequence"/>
</dbReference>
<reference evidence="14" key="1">
    <citation type="submission" date="2021-01" db="EMBL/GenBank/DDBJ databases">
        <authorList>
            <consortium name="Genoscope - CEA"/>
            <person name="William W."/>
        </authorList>
    </citation>
    <scope>NUCLEOTIDE SEQUENCE</scope>
</reference>
<dbReference type="InterPro" id="IPR004888">
    <property type="entry name" value="Glycoside_hydrolase_63"/>
</dbReference>
<dbReference type="EMBL" id="CAJJDO010000012">
    <property type="protein sequence ID" value="CAD8143857.1"/>
    <property type="molecule type" value="Genomic_DNA"/>
</dbReference>
<evidence type="ECO:0000256" key="2">
    <source>
        <dbReference type="ARBA" id="ARBA00022692"/>
    </source>
</evidence>
<evidence type="ECO:0000256" key="1">
    <source>
        <dbReference type="ARBA" id="ARBA00004648"/>
    </source>
</evidence>
<keyword evidence="2" id="KW-0812">Transmembrane</keyword>
<gene>
    <name evidence="14" type="ORF">PPENT_87.1.T0120439</name>
</gene>
<dbReference type="InterPro" id="IPR031335">
    <property type="entry name" value="Glyco_hydro_63_C"/>
</dbReference>
<evidence type="ECO:0000259" key="12">
    <source>
        <dbReference type="Pfam" id="PF03200"/>
    </source>
</evidence>
<comment type="caution">
    <text evidence="14">The sequence shown here is derived from an EMBL/GenBank/DDBJ whole genome shotgun (WGS) entry which is preliminary data.</text>
</comment>
<dbReference type="AlphaFoldDB" id="A0A8S1SXA0"/>
<evidence type="ECO:0000256" key="11">
    <source>
        <dbReference type="RuleBase" id="RU368089"/>
    </source>
</evidence>
<proteinExistence type="inferred from homology"/>
<feature type="domain" description="Glycosyl hydrolase family 63 C-terminal" evidence="12">
    <location>
        <begin position="275"/>
        <end position="688"/>
    </location>
</feature>
<evidence type="ECO:0000259" key="13">
    <source>
        <dbReference type="Pfam" id="PF16923"/>
    </source>
</evidence>
<keyword evidence="3 11" id="KW-0378">Hydrolase</keyword>
<dbReference type="Pfam" id="PF03200">
    <property type="entry name" value="Glyco_hydro_63"/>
    <property type="match status" value="1"/>
</dbReference>
<keyword evidence="5" id="KW-0735">Signal-anchor</keyword>
<keyword evidence="8" id="KW-0325">Glycoprotein</keyword>
<comment type="catalytic activity">
    <reaction evidence="11">
        <text>N(4)-(alpha-D-Glc-(1-&gt;2)-alpha-D-Glc-(1-&gt;3)-alpha-D-Glc-(1-&gt;3)-alpha-D-Man-(1-&gt;2)-alpha-D-Man-(1-&gt;2)-alpha-D-Man-(1-&gt;3)-[alpha-D-Man-(1-&gt;2)-alpha-D-Man-(1-&gt;3)-[alpha-D-Man-(1-&gt;2)-alpha-D-Man-(1-&gt;6)]-alpha-D-Man-(1-&gt;6)]-beta-D-Man-(1-&gt;4)-beta-D-GlcNAc-(1-&gt;4)-beta-D-GlcNAc)-L-asparaginyl-[protein] + H2O = N(4)-(alpha-D-Glc-(1-&gt;3)-alpha-D-Glc-(1-&gt;3)-alpha-D-Man-(1-&gt;2)-alpha-D-Man-(1-&gt;2)-alpha-D-Man-(1-&gt;3)-[alpha-D-Man-(1-&gt;2)-alpha-D-Man-(1-&gt;3)-[alpha-D-Man-(1-&gt;2)-alpha-D-Man-(1-&gt;6)]-alpha-D-Man-(1-&gt;6)]-beta-D-Man-(1-&gt;4)-beta-D-GlcNAc-(1-&gt;4)-beta-D-GlcNAc)-L-asparaginyl-[protein] + beta-D-glucose</text>
        <dbReference type="Rhea" id="RHEA:55988"/>
        <dbReference type="Rhea" id="RHEA-COMP:12806"/>
        <dbReference type="Rhea" id="RHEA-COMP:14355"/>
        <dbReference type="ChEBI" id="CHEBI:15377"/>
        <dbReference type="ChEBI" id="CHEBI:15903"/>
        <dbReference type="ChEBI" id="CHEBI:59082"/>
        <dbReference type="ChEBI" id="CHEBI:132537"/>
        <dbReference type="EC" id="3.2.1.106"/>
    </reaction>
</comment>
<comment type="subcellular location">
    <subcellularLocation>
        <location evidence="1 11">Endoplasmic reticulum membrane</location>
        <topology evidence="1 11">Single-pass type II membrane protein</topology>
    </subcellularLocation>
</comment>
<evidence type="ECO:0000313" key="14">
    <source>
        <dbReference type="EMBL" id="CAD8143857.1"/>
    </source>
</evidence>
<evidence type="ECO:0000256" key="8">
    <source>
        <dbReference type="ARBA" id="ARBA00023180"/>
    </source>
</evidence>
<evidence type="ECO:0000256" key="4">
    <source>
        <dbReference type="ARBA" id="ARBA00022824"/>
    </source>
</evidence>
<dbReference type="GO" id="GO:0006487">
    <property type="term" value="P:protein N-linked glycosylation"/>
    <property type="evidence" value="ECO:0007669"/>
    <property type="project" value="UniProtKB-UniRule"/>
</dbReference>
<keyword evidence="9 11" id="KW-0326">Glycosidase</keyword>
<dbReference type="OrthoDB" id="410058at2759"/>